<protein>
    <submittedName>
        <fullName evidence="2">Uncharacterized protein</fullName>
    </submittedName>
</protein>
<feature type="compositionally biased region" description="Low complexity" evidence="1">
    <location>
        <begin position="122"/>
        <end position="137"/>
    </location>
</feature>
<feature type="compositionally biased region" description="Basic and acidic residues" evidence="1">
    <location>
        <begin position="23"/>
        <end position="36"/>
    </location>
</feature>
<proteinExistence type="predicted"/>
<accession>A0ABW4TC75</accession>
<dbReference type="EMBL" id="JBHUFV010000068">
    <property type="protein sequence ID" value="MFD1938607.1"/>
    <property type="molecule type" value="Genomic_DNA"/>
</dbReference>
<dbReference type="RefSeq" id="WP_379580694.1">
    <property type="nucleotide sequence ID" value="NZ_JBHUFV010000068.1"/>
</dbReference>
<dbReference type="Pfam" id="PF21274">
    <property type="entry name" value="Rng_hyd_C"/>
    <property type="match status" value="1"/>
</dbReference>
<sequence>MRRDGAGPGAGWRGCGAAGDTSGGDRRTRHPDVRPDGHVAWVTRAGERPDLDALRTALTTWLGPAGLHDAHVRHRPTATSDQCANSSPRRRNHAAQRADHRTEPATCPKSGTAGQDLQIDVASARPLGAGPPALPRSVSDRDQSKVLCRALQLARQVA</sequence>
<dbReference type="Proteomes" id="UP001597368">
    <property type="component" value="Unassembled WGS sequence"/>
</dbReference>
<dbReference type="Gene3D" id="3.40.30.120">
    <property type="match status" value="1"/>
</dbReference>
<gene>
    <name evidence="2" type="ORF">ACFSKW_44755</name>
</gene>
<reference evidence="3" key="1">
    <citation type="journal article" date="2019" name="Int. J. Syst. Evol. Microbiol.">
        <title>The Global Catalogue of Microorganisms (GCM) 10K type strain sequencing project: providing services to taxonomists for standard genome sequencing and annotation.</title>
        <authorList>
            <consortium name="The Broad Institute Genomics Platform"/>
            <consortium name="The Broad Institute Genome Sequencing Center for Infectious Disease"/>
            <person name="Wu L."/>
            <person name="Ma J."/>
        </authorList>
    </citation>
    <scope>NUCLEOTIDE SEQUENCE [LARGE SCALE GENOMIC DNA]</scope>
    <source>
        <strain evidence="3">ICMP 6774ER</strain>
    </source>
</reference>
<comment type="caution">
    <text evidence="2">The sequence shown here is derived from an EMBL/GenBank/DDBJ whole genome shotgun (WGS) entry which is preliminary data.</text>
</comment>
<organism evidence="2 3">
    <name type="scientific">Nonomuraea mangrovi</name>
    <dbReference type="NCBI Taxonomy" id="2316207"/>
    <lineage>
        <taxon>Bacteria</taxon>
        <taxon>Bacillati</taxon>
        <taxon>Actinomycetota</taxon>
        <taxon>Actinomycetes</taxon>
        <taxon>Streptosporangiales</taxon>
        <taxon>Streptosporangiaceae</taxon>
        <taxon>Nonomuraea</taxon>
    </lineage>
</organism>
<feature type="region of interest" description="Disordered" evidence="1">
    <location>
        <begin position="74"/>
        <end position="143"/>
    </location>
</feature>
<evidence type="ECO:0000313" key="3">
    <source>
        <dbReference type="Proteomes" id="UP001597368"/>
    </source>
</evidence>
<feature type="compositionally biased region" description="Polar residues" evidence="1">
    <location>
        <begin position="77"/>
        <end position="87"/>
    </location>
</feature>
<evidence type="ECO:0000256" key="1">
    <source>
        <dbReference type="SAM" id="MobiDB-lite"/>
    </source>
</evidence>
<feature type="region of interest" description="Disordered" evidence="1">
    <location>
        <begin position="1"/>
        <end position="36"/>
    </location>
</feature>
<keyword evidence="3" id="KW-1185">Reference proteome</keyword>
<name>A0ABW4TC75_9ACTN</name>
<feature type="compositionally biased region" description="Gly residues" evidence="1">
    <location>
        <begin position="1"/>
        <end position="17"/>
    </location>
</feature>
<evidence type="ECO:0000313" key="2">
    <source>
        <dbReference type="EMBL" id="MFD1938607.1"/>
    </source>
</evidence>